<sequence length="340" mass="38408">MKKIFMYLTFIVLLCSHDMYLKFDSYFLKPNTNVSVKLFNGTFDKSENVIDRDRMTDVSLVGNGVRSHVGEAQWREKDSVTILDFKTGESGTWLAGLSTAPRVIDMSAEDFNGYLEHDGVVDMLAWRHEHDSLGADASEKYSKYVKAIFQVGEEKSDDWNTVLGYPLEFIPLSNPYDLNTGDELQVKLLSKGQPLVNQLVYVNYAASKDGHSHDGSETHTHDQTNDSIDELAHSHAEGAEPHQHTSGDQLRTDKDGIITVTLAADGIWYLRTINLVHSQEPGLTHESNWSTLTFEVVHGHDGVEHAHLDHHEEGIPSYVFWIGSFVVLFGLFFYFNKKKN</sequence>
<organism evidence="2 3">
    <name type="scientific">Formosa undariae</name>
    <dbReference type="NCBI Taxonomy" id="1325436"/>
    <lineage>
        <taxon>Bacteria</taxon>
        <taxon>Pseudomonadati</taxon>
        <taxon>Bacteroidota</taxon>
        <taxon>Flavobacteriia</taxon>
        <taxon>Flavobacteriales</taxon>
        <taxon>Flavobacteriaceae</taxon>
        <taxon>Formosa</taxon>
    </lineage>
</organism>
<keyword evidence="1" id="KW-0472">Membrane</keyword>
<proteinExistence type="predicted"/>
<dbReference type="EMBL" id="JBHMEZ010000012">
    <property type="protein sequence ID" value="MFB9053904.1"/>
    <property type="molecule type" value="Genomic_DNA"/>
</dbReference>
<dbReference type="Proteomes" id="UP001589605">
    <property type="component" value="Unassembled WGS sequence"/>
</dbReference>
<accession>A0ABV5F3A3</accession>
<gene>
    <name evidence="2" type="ORF">ACFFVB_12530</name>
</gene>
<protein>
    <submittedName>
        <fullName evidence="2">DUF4198 domain-containing protein</fullName>
    </submittedName>
</protein>
<keyword evidence="3" id="KW-1185">Reference proteome</keyword>
<reference evidence="2 3" key="1">
    <citation type="submission" date="2024-09" db="EMBL/GenBank/DDBJ databases">
        <authorList>
            <person name="Sun Q."/>
            <person name="Mori K."/>
        </authorList>
    </citation>
    <scope>NUCLEOTIDE SEQUENCE [LARGE SCALE GENOMIC DNA]</scope>
    <source>
        <strain evidence="2 3">CECT 8286</strain>
    </source>
</reference>
<evidence type="ECO:0000313" key="3">
    <source>
        <dbReference type="Proteomes" id="UP001589605"/>
    </source>
</evidence>
<name>A0ABV5F3A3_9FLAO</name>
<comment type="caution">
    <text evidence="2">The sequence shown here is derived from an EMBL/GenBank/DDBJ whole genome shotgun (WGS) entry which is preliminary data.</text>
</comment>
<dbReference type="RefSeq" id="WP_382383236.1">
    <property type="nucleotide sequence ID" value="NZ_JBHMEZ010000012.1"/>
</dbReference>
<dbReference type="InterPro" id="IPR019613">
    <property type="entry name" value="DUF4198"/>
</dbReference>
<keyword evidence="1" id="KW-0812">Transmembrane</keyword>
<keyword evidence="1" id="KW-1133">Transmembrane helix</keyword>
<feature type="transmembrane region" description="Helical" evidence="1">
    <location>
        <begin position="318"/>
        <end position="335"/>
    </location>
</feature>
<evidence type="ECO:0000256" key="1">
    <source>
        <dbReference type="SAM" id="Phobius"/>
    </source>
</evidence>
<evidence type="ECO:0000313" key="2">
    <source>
        <dbReference type="EMBL" id="MFB9053904.1"/>
    </source>
</evidence>
<dbReference type="Pfam" id="PF10670">
    <property type="entry name" value="DUF4198"/>
    <property type="match status" value="1"/>
</dbReference>